<comment type="caution">
    <text evidence="2">The sequence shown here is derived from an EMBL/GenBank/DDBJ whole genome shotgun (WGS) entry which is preliminary data.</text>
</comment>
<evidence type="ECO:0000313" key="2">
    <source>
        <dbReference type="EMBL" id="OGC81486.1"/>
    </source>
</evidence>
<name>A0A1F4XIM5_9BACT</name>
<organism evidence="2 3">
    <name type="scientific">Candidatus Abawacabacteria bacterium RBG_16_42_10</name>
    <dbReference type="NCBI Taxonomy" id="1817814"/>
    <lineage>
        <taxon>Bacteria</taxon>
        <taxon>Candidatus Abawacaibacteriota</taxon>
    </lineage>
</organism>
<proteinExistence type="predicted"/>
<dbReference type="Proteomes" id="UP000177614">
    <property type="component" value="Unassembled WGS sequence"/>
</dbReference>
<dbReference type="STRING" id="1817814.A2V81_01220"/>
<evidence type="ECO:0000256" key="1">
    <source>
        <dbReference type="SAM" id="MobiDB-lite"/>
    </source>
</evidence>
<feature type="compositionally biased region" description="Polar residues" evidence="1">
    <location>
        <begin position="18"/>
        <end position="30"/>
    </location>
</feature>
<dbReference type="AlphaFoldDB" id="A0A1F4XIM5"/>
<evidence type="ECO:0000313" key="3">
    <source>
        <dbReference type="Proteomes" id="UP000177614"/>
    </source>
</evidence>
<accession>A0A1F4XIM5</accession>
<feature type="region of interest" description="Disordered" evidence="1">
    <location>
        <begin position="1"/>
        <end position="30"/>
    </location>
</feature>
<dbReference type="EMBL" id="MEWR01000026">
    <property type="protein sequence ID" value="OGC81486.1"/>
    <property type="molecule type" value="Genomic_DNA"/>
</dbReference>
<gene>
    <name evidence="2" type="ORF">A2V81_01220</name>
</gene>
<reference evidence="2 3" key="1">
    <citation type="journal article" date="2016" name="Nat. Commun.">
        <title>Thousands of microbial genomes shed light on interconnected biogeochemical processes in an aquifer system.</title>
        <authorList>
            <person name="Anantharaman K."/>
            <person name="Brown C.T."/>
            <person name="Hug L.A."/>
            <person name="Sharon I."/>
            <person name="Castelle C.J."/>
            <person name="Probst A.J."/>
            <person name="Thomas B.C."/>
            <person name="Singh A."/>
            <person name="Wilkins M.J."/>
            <person name="Karaoz U."/>
            <person name="Brodie E.L."/>
            <person name="Williams K.H."/>
            <person name="Hubbard S.S."/>
            <person name="Banfield J.F."/>
        </authorList>
    </citation>
    <scope>NUCLEOTIDE SEQUENCE [LARGE SCALE GENOMIC DNA]</scope>
</reference>
<sequence>MGNSKDIITLPAPKDKTTSPAPGSAGSEQAETALRKVFSQRPRGFTQIAVQAIHSLLVPETQQQFLDEAVNVLCEYLLGDMSQNLKTNPAENIQHTREQIKSCIESGTLLPGTKDILMHDFENYFNSEERRLMREEVQSALELRKLSRDLRMQCNLLMGKCLQALTPDTLNDLTTHIYIELPKPTPESLDAPGVDIVFKKYLAEFFRDTLATRDLIDLLALVIVKYPLVFGKQNRADIINGVFSVLAEHTWHIISGK</sequence>
<protein>
    <submittedName>
        <fullName evidence="2">Uncharacterized protein</fullName>
    </submittedName>
</protein>